<dbReference type="EMBL" id="KB822719">
    <property type="protein sequence ID" value="ETN41803.1"/>
    <property type="molecule type" value="Genomic_DNA"/>
</dbReference>
<dbReference type="GeneID" id="19971079"/>
<keyword evidence="3" id="KW-1185">Reference proteome</keyword>
<feature type="compositionally biased region" description="Polar residues" evidence="1">
    <location>
        <begin position="133"/>
        <end position="147"/>
    </location>
</feature>
<dbReference type="Proteomes" id="UP000030752">
    <property type="component" value="Unassembled WGS sequence"/>
</dbReference>
<name>W2S167_CYPE1</name>
<dbReference type="RefSeq" id="XP_008716312.1">
    <property type="nucleotide sequence ID" value="XM_008718090.1"/>
</dbReference>
<sequence>MPSIRTSNPNSASDARLAALTAAASMLSSPPVFPASQLPPPPLEGRVVCSRLKVRTQHQNRVANKKTRLPAQPPSLAELARVTPRQQAASEHRQRMAARERKRKRMRGELEGAAPGVAGLLSSSSSSSSSSSEATTPTTSLKSTSCPFQREQVAEMNAEYTRRESLAGLNRDLTAQACVEDMIGALEEAGLKQQQEEEQEDAAVQTLKTWRNALQAQAHRAEQVWRDVCGQALQTVEIGDDQKREFAGLARQGKVRRAVRVTPGSLVAMMLLARYGYAVYSDARDEVIRRNGGGVHGDHARPEGAGVLCL</sequence>
<feature type="compositionally biased region" description="Basic residues" evidence="1">
    <location>
        <begin position="55"/>
        <end position="68"/>
    </location>
</feature>
<accession>W2S167</accession>
<organism evidence="2 3">
    <name type="scientific">Cyphellophora europaea (strain CBS 101466)</name>
    <name type="common">Phialophora europaea</name>
    <dbReference type="NCBI Taxonomy" id="1220924"/>
    <lineage>
        <taxon>Eukaryota</taxon>
        <taxon>Fungi</taxon>
        <taxon>Dikarya</taxon>
        <taxon>Ascomycota</taxon>
        <taxon>Pezizomycotina</taxon>
        <taxon>Eurotiomycetes</taxon>
        <taxon>Chaetothyriomycetidae</taxon>
        <taxon>Chaetothyriales</taxon>
        <taxon>Cyphellophoraceae</taxon>
        <taxon>Cyphellophora</taxon>
    </lineage>
</organism>
<feature type="compositionally biased region" description="Low complexity" evidence="1">
    <location>
        <begin position="122"/>
        <end position="132"/>
    </location>
</feature>
<feature type="region of interest" description="Disordered" evidence="1">
    <location>
        <begin position="55"/>
        <end position="149"/>
    </location>
</feature>
<proteinExistence type="predicted"/>
<evidence type="ECO:0000313" key="2">
    <source>
        <dbReference type="EMBL" id="ETN41803.1"/>
    </source>
</evidence>
<evidence type="ECO:0000256" key="1">
    <source>
        <dbReference type="SAM" id="MobiDB-lite"/>
    </source>
</evidence>
<dbReference type="VEuPathDB" id="FungiDB:HMPREF1541_03740"/>
<gene>
    <name evidence="2" type="ORF">HMPREF1541_03740</name>
</gene>
<protein>
    <submittedName>
        <fullName evidence="2">Uncharacterized protein</fullName>
    </submittedName>
</protein>
<feature type="compositionally biased region" description="Basic and acidic residues" evidence="1">
    <location>
        <begin position="90"/>
        <end position="99"/>
    </location>
</feature>
<dbReference type="AlphaFoldDB" id="W2S167"/>
<dbReference type="HOGENOM" id="CLU_897200_0_0_1"/>
<reference evidence="2 3" key="1">
    <citation type="submission" date="2013-03" db="EMBL/GenBank/DDBJ databases">
        <title>The Genome Sequence of Phialophora europaea CBS 101466.</title>
        <authorList>
            <consortium name="The Broad Institute Genomics Platform"/>
            <person name="Cuomo C."/>
            <person name="de Hoog S."/>
            <person name="Gorbushina A."/>
            <person name="Walker B."/>
            <person name="Young S.K."/>
            <person name="Zeng Q."/>
            <person name="Gargeya S."/>
            <person name="Fitzgerald M."/>
            <person name="Haas B."/>
            <person name="Abouelleil A."/>
            <person name="Allen A.W."/>
            <person name="Alvarado L."/>
            <person name="Arachchi H.M."/>
            <person name="Berlin A.M."/>
            <person name="Chapman S.B."/>
            <person name="Gainer-Dewar J."/>
            <person name="Goldberg J."/>
            <person name="Griggs A."/>
            <person name="Gujja S."/>
            <person name="Hansen M."/>
            <person name="Howarth C."/>
            <person name="Imamovic A."/>
            <person name="Ireland A."/>
            <person name="Larimer J."/>
            <person name="McCowan C."/>
            <person name="Murphy C."/>
            <person name="Pearson M."/>
            <person name="Poon T.W."/>
            <person name="Priest M."/>
            <person name="Roberts A."/>
            <person name="Saif S."/>
            <person name="Shea T."/>
            <person name="Sisk P."/>
            <person name="Sykes S."/>
            <person name="Wortman J."/>
            <person name="Nusbaum C."/>
            <person name="Birren B."/>
        </authorList>
    </citation>
    <scope>NUCLEOTIDE SEQUENCE [LARGE SCALE GENOMIC DNA]</scope>
    <source>
        <strain evidence="2 3">CBS 101466</strain>
    </source>
</reference>
<evidence type="ECO:0000313" key="3">
    <source>
        <dbReference type="Proteomes" id="UP000030752"/>
    </source>
</evidence>
<dbReference type="InParanoid" id="W2S167"/>